<evidence type="ECO:0000313" key="1">
    <source>
        <dbReference type="EMBL" id="MBB4924393.1"/>
    </source>
</evidence>
<dbReference type="RefSeq" id="WP_184936350.1">
    <property type="nucleotide sequence ID" value="NZ_JACHJV010000001.1"/>
</dbReference>
<dbReference type="EMBL" id="JACHJV010000001">
    <property type="protein sequence ID" value="MBB4924393.1"/>
    <property type="molecule type" value="Genomic_DNA"/>
</dbReference>
<dbReference type="Gene3D" id="3.20.20.80">
    <property type="entry name" value="Glycosidases"/>
    <property type="match status" value="1"/>
</dbReference>
<accession>A0A7W7R2U6</accession>
<gene>
    <name evidence="1" type="ORF">FHR34_003386</name>
</gene>
<dbReference type="InterPro" id="IPR017853">
    <property type="entry name" value="GH"/>
</dbReference>
<dbReference type="SUPFAM" id="SSF51445">
    <property type="entry name" value="(Trans)glycosidases"/>
    <property type="match status" value="1"/>
</dbReference>
<dbReference type="Proteomes" id="UP000540506">
    <property type="component" value="Unassembled WGS sequence"/>
</dbReference>
<reference evidence="1 2" key="1">
    <citation type="submission" date="2020-08" db="EMBL/GenBank/DDBJ databases">
        <title>Sequencing the genomes of 1000 actinobacteria strains.</title>
        <authorList>
            <person name="Klenk H.-P."/>
        </authorList>
    </citation>
    <scope>NUCLEOTIDE SEQUENCE [LARGE SCALE GENOMIC DNA]</scope>
    <source>
        <strain evidence="1 2">DSM 41654</strain>
    </source>
</reference>
<keyword evidence="2" id="KW-1185">Reference proteome</keyword>
<name>A0A7W7R2U6_KITKI</name>
<proteinExistence type="predicted"/>
<comment type="caution">
    <text evidence="1">The sequence shown here is derived from an EMBL/GenBank/DDBJ whole genome shotgun (WGS) entry which is preliminary data.</text>
</comment>
<evidence type="ECO:0000313" key="2">
    <source>
        <dbReference type="Proteomes" id="UP000540506"/>
    </source>
</evidence>
<sequence>MRGKGINYDTGFAPTGSLSRNSFEPEVVREEMRVIAEELHCTAVRISGADPQQIELAAEFAAGYGLEVWFAPFPCNLAADQLLPHFADCARRAEQIRSLGAEVVLVLGCELTIFAAGFLPGEDFSARLSNLTSTDPAVRAGLGDVGARLNDFLARAAATAREHFHGRLSYASGIWEDVDWTPFDLVGVDAYRDADNAPRYQEHLRGNFRHGKPVVVTEFGCCAYRGAGDRGGMGWAIREDGPEGRYVAEQLVRDEDEQVRYLKELLAEFEEAGVDSAFWFTFADFESPHRAEQCHDLDLGSYGVVAMLPAGEGTGAAAGTSWRPKRVFAALAEAYRA</sequence>
<organism evidence="1 2">
    <name type="scientific">Kitasatospora kifunensis</name>
    <name type="common">Streptomyces kifunensis</name>
    <dbReference type="NCBI Taxonomy" id="58351"/>
    <lineage>
        <taxon>Bacteria</taxon>
        <taxon>Bacillati</taxon>
        <taxon>Actinomycetota</taxon>
        <taxon>Actinomycetes</taxon>
        <taxon>Kitasatosporales</taxon>
        <taxon>Streptomycetaceae</taxon>
        <taxon>Kitasatospora</taxon>
    </lineage>
</organism>
<dbReference type="AlphaFoldDB" id="A0A7W7R2U6"/>
<protein>
    <recommendedName>
        <fullName evidence="3">Abortive infection protein</fullName>
    </recommendedName>
</protein>
<evidence type="ECO:0008006" key="3">
    <source>
        <dbReference type="Google" id="ProtNLM"/>
    </source>
</evidence>